<reference evidence="8 10" key="2">
    <citation type="journal article" date="2020" name="Front. Microbiol.">
        <title>Genetic Organization of the aprX-lipA2 Operon Affects the Proteolytic Potential of Pseudomonas Species in Milk.</title>
        <authorList>
            <person name="Maier C."/>
            <person name="Huptas C."/>
            <person name="von Neubeck M."/>
            <person name="Scherer S."/>
            <person name="Wenning M."/>
            <person name="Lucking G."/>
        </authorList>
    </citation>
    <scope>NUCLEOTIDE SEQUENCE [LARGE SCALE GENOMIC DNA]</scope>
    <source>
        <strain evidence="8 10">WS 4671</strain>
    </source>
</reference>
<feature type="transmembrane region" description="Helical" evidence="5">
    <location>
        <begin position="269"/>
        <end position="286"/>
    </location>
</feature>
<dbReference type="InterPro" id="IPR016926">
    <property type="entry name" value="UCP029594"/>
</dbReference>
<feature type="domain" description="Integral membrane bound transporter" evidence="6">
    <location>
        <begin position="207"/>
        <end position="339"/>
    </location>
</feature>
<feature type="transmembrane region" description="Helical" evidence="5">
    <location>
        <begin position="318"/>
        <end position="343"/>
    </location>
</feature>
<dbReference type="Pfam" id="PF11168">
    <property type="entry name" value="DUF2955"/>
    <property type="match status" value="1"/>
</dbReference>
<dbReference type="InterPro" id="IPR022604">
    <property type="entry name" value="DUF2955"/>
</dbReference>
<dbReference type="Proteomes" id="UP000552560">
    <property type="component" value="Unassembled WGS sequence"/>
</dbReference>
<evidence type="ECO:0000256" key="5">
    <source>
        <dbReference type="SAM" id="Phobius"/>
    </source>
</evidence>
<dbReference type="EMBL" id="JAAQWE010000008">
    <property type="protein sequence ID" value="NMX97061.1"/>
    <property type="molecule type" value="Genomic_DNA"/>
</dbReference>
<dbReference type="RefSeq" id="WP_078451698.1">
    <property type="nucleotide sequence ID" value="NZ_JAAQWE010000008.1"/>
</dbReference>
<comment type="subcellular location">
    <subcellularLocation>
        <location evidence="1">Membrane</location>
        <topology evidence="1">Multi-pass membrane protein</topology>
    </subcellularLocation>
</comment>
<feature type="transmembrane region" description="Helical" evidence="5">
    <location>
        <begin position="52"/>
        <end position="71"/>
    </location>
</feature>
<feature type="transmembrane region" description="Helical" evidence="5">
    <location>
        <begin position="247"/>
        <end position="263"/>
    </location>
</feature>
<reference evidence="7 9" key="1">
    <citation type="submission" date="2019-09" db="EMBL/GenBank/DDBJ databases">
        <title>Genomic sequencing of 4 copper resistant soil isolates.</title>
        <authorList>
            <person name="Havryliuk O."/>
        </authorList>
    </citation>
    <scope>NUCLEOTIDE SEQUENCE [LARGE SCALE GENOMIC DNA]</scope>
    <source>
        <strain evidence="7 9">UKR4</strain>
    </source>
</reference>
<sequence length="358" mass="39230">MSTEPSAAAHTLAERATAPRLSLGKNDLRQCLRIATGGSLAFVLCKLFDLQYGAFFCVYPMLLLGLVPRLTAHLMRQFFTQGLVVSLEVALLYGLFGGRPLLMIPLVFLLFLYRFALMASGPNFLFGALGAVFLSIQLNFASYPHTDVIAMLGSNGLAIVLAAAIAVLMFYLFPDCEPRPARTPPPKDRASRRHEALLGATVATLSFSVFQCLDLQDSLSAQVASILLLFPMHWNGSRFAGRTRAHGTLLGCVIALLIMLLLYDHHDLLPLVALLLWIAAMVCARWHMLEKGVPGVGFGALTTLAILFGQSLTPSHDIIFATLYRLSSVCVSVLLTLFVVFMVHRLLNRFVTTRHSSH</sequence>
<keyword evidence="3 5" id="KW-1133">Transmembrane helix</keyword>
<feature type="transmembrane region" description="Helical" evidence="5">
    <location>
        <begin position="124"/>
        <end position="143"/>
    </location>
</feature>
<evidence type="ECO:0000313" key="10">
    <source>
        <dbReference type="Proteomes" id="UP000552560"/>
    </source>
</evidence>
<evidence type="ECO:0000259" key="6">
    <source>
        <dbReference type="Pfam" id="PF13515"/>
    </source>
</evidence>
<proteinExistence type="predicted"/>
<evidence type="ECO:0000313" key="7">
    <source>
        <dbReference type="EMBL" id="KAA6177590.1"/>
    </source>
</evidence>
<keyword evidence="4 5" id="KW-0472">Membrane</keyword>
<accession>A0A5M8F1P4</accession>
<evidence type="ECO:0000256" key="2">
    <source>
        <dbReference type="ARBA" id="ARBA00022692"/>
    </source>
</evidence>
<organism evidence="7 9">
    <name type="scientific">Pseudomonas veronii</name>
    <dbReference type="NCBI Taxonomy" id="76761"/>
    <lineage>
        <taxon>Bacteria</taxon>
        <taxon>Pseudomonadati</taxon>
        <taxon>Pseudomonadota</taxon>
        <taxon>Gammaproteobacteria</taxon>
        <taxon>Pseudomonadales</taxon>
        <taxon>Pseudomonadaceae</taxon>
        <taxon>Pseudomonas</taxon>
    </lineage>
</organism>
<comment type="caution">
    <text evidence="7">The sequence shown here is derived from an EMBL/GenBank/DDBJ whole genome shotgun (WGS) entry which is preliminary data.</text>
</comment>
<dbReference type="EMBL" id="VWXT01000266">
    <property type="protein sequence ID" value="KAA6177590.1"/>
    <property type="molecule type" value="Genomic_DNA"/>
</dbReference>
<evidence type="ECO:0000313" key="8">
    <source>
        <dbReference type="EMBL" id="NMX97061.1"/>
    </source>
</evidence>
<evidence type="ECO:0000256" key="1">
    <source>
        <dbReference type="ARBA" id="ARBA00004141"/>
    </source>
</evidence>
<gene>
    <name evidence="7" type="ORF">F3K53_16720</name>
    <name evidence="8" type="ORF">HBO43_10695</name>
</gene>
<dbReference type="GO" id="GO:0016020">
    <property type="term" value="C:membrane"/>
    <property type="evidence" value="ECO:0007669"/>
    <property type="project" value="UniProtKB-SubCell"/>
</dbReference>
<evidence type="ECO:0000313" key="9">
    <source>
        <dbReference type="Proteomes" id="UP000323909"/>
    </source>
</evidence>
<dbReference type="Proteomes" id="UP000323909">
    <property type="component" value="Unassembled WGS sequence"/>
</dbReference>
<protein>
    <submittedName>
        <fullName evidence="7">DUF2955 domain-containing protein</fullName>
    </submittedName>
</protein>
<dbReference type="Pfam" id="PF13515">
    <property type="entry name" value="FUSC_2"/>
    <property type="match status" value="1"/>
</dbReference>
<evidence type="ECO:0000256" key="4">
    <source>
        <dbReference type="ARBA" id="ARBA00023136"/>
    </source>
</evidence>
<dbReference type="AlphaFoldDB" id="A0A5M8F1P4"/>
<feature type="transmembrane region" description="Helical" evidence="5">
    <location>
        <begin position="101"/>
        <end position="117"/>
    </location>
</feature>
<dbReference type="InterPro" id="IPR049453">
    <property type="entry name" value="Memb_transporter_dom"/>
</dbReference>
<keyword evidence="2 5" id="KW-0812">Transmembrane</keyword>
<feature type="transmembrane region" description="Helical" evidence="5">
    <location>
        <begin position="293"/>
        <end position="312"/>
    </location>
</feature>
<evidence type="ECO:0000256" key="3">
    <source>
        <dbReference type="ARBA" id="ARBA00022989"/>
    </source>
</evidence>
<feature type="transmembrane region" description="Helical" evidence="5">
    <location>
        <begin position="149"/>
        <end position="173"/>
    </location>
</feature>
<dbReference type="PIRSF" id="PIRSF029594">
    <property type="entry name" value="UCP029594"/>
    <property type="match status" value="1"/>
</dbReference>
<name>A0A5M8F1P4_PSEVE</name>